<dbReference type="InterPro" id="IPR041664">
    <property type="entry name" value="AAA_16"/>
</dbReference>
<accession>A0A316A5M4</accession>
<dbReference type="EMBL" id="QGDQ01000017">
    <property type="protein sequence ID" value="PWJ52782.1"/>
    <property type="molecule type" value="Genomic_DNA"/>
</dbReference>
<organism evidence="3 4">
    <name type="scientific">Quadrisphaera granulorum</name>
    <dbReference type="NCBI Taxonomy" id="317664"/>
    <lineage>
        <taxon>Bacteria</taxon>
        <taxon>Bacillati</taxon>
        <taxon>Actinomycetota</taxon>
        <taxon>Actinomycetes</taxon>
        <taxon>Kineosporiales</taxon>
        <taxon>Kineosporiaceae</taxon>
        <taxon>Quadrisphaera</taxon>
    </lineage>
</organism>
<reference evidence="3 4" key="1">
    <citation type="submission" date="2018-03" db="EMBL/GenBank/DDBJ databases">
        <title>Genomic Encyclopedia of Archaeal and Bacterial Type Strains, Phase II (KMG-II): from individual species to whole genera.</title>
        <authorList>
            <person name="Goeker M."/>
        </authorList>
    </citation>
    <scope>NUCLEOTIDE SEQUENCE [LARGE SCALE GENOMIC DNA]</scope>
    <source>
        <strain evidence="3 4">DSM 44889</strain>
    </source>
</reference>
<sequence length="396" mass="43482">MDRARNPYTPNAGAPPRHLAGRASEVDDFRTLLRRLQRGYTEKSLVITGLRGVGKTVLLGEFQRIADDENWVAVETEVSKTTRFGPQMANLARRALLKTSPRARWSDRVAAAAAVVKSFSLTVQPDGSLTGGLDIAAEPGTADTGDLNEDLADLFEAVGRAAKAQDRGVVFLFDEVQFLGKPELEALIGAVHRTVQRQLPITFAGAGLPQLPGLAGDAKSYAERLFRFPTIGELPVEAAVDALVQPAHAEGVAYEDRAVEHIVAYTEGYPYFIQEYGRAVWDLAQGRSITHADATEAQTFVEADLDESFFKTRVQRSTPEELRYMRAMAELGPSPQKAADVAEVLGRTSEQVAPLRARLVSKGLLYTPRYGFARFTVPQFDRFMRRYMDLDAAPPA</sequence>
<keyword evidence="4" id="KW-1185">Reference proteome</keyword>
<protein>
    <submittedName>
        <fullName evidence="3">AAA ATPase-like protein</fullName>
    </submittedName>
</protein>
<gene>
    <name evidence="3" type="ORF">BXY45_11734</name>
</gene>
<dbReference type="SUPFAM" id="SSF52540">
    <property type="entry name" value="P-loop containing nucleoside triphosphate hydrolases"/>
    <property type="match status" value="1"/>
</dbReference>
<dbReference type="AlphaFoldDB" id="A0A316A5M4"/>
<dbReference type="Gene3D" id="3.40.50.300">
    <property type="entry name" value="P-loop containing nucleotide triphosphate hydrolases"/>
    <property type="match status" value="1"/>
</dbReference>
<evidence type="ECO:0000313" key="3">
    <source>
        <dbReference type="EMBL" id="PWJ52782.1"/>
    </source>
</evidence>
<feature type="domain" description="Orc1-like AAA ATPase" evidence="2">
    <location>
        <begin position="19"/>
        <end position="198"/>
    </location>
</feature>
<name>A0A316A5M4_9ACTN</name>
<dbReference type="PANTHER" id="PTHR34301:SF8">
    <property type="entry name" value="ATPASE DOMAIN-CONTAINING PROTEIN"/>
    <property type="match status" value="1"/>
</dbReference>
<proteinExistence type="predicted"/>
<evidence type="ECO:0000256" key="1">
    <source>
        <dbReference type="SAM" id="MobiDB-lite"/>
    </source>
</evidence>
<evidence type="ECO:0000259" key="2">
    <source>
        <dbReference type="Pfam" id="PF13191"/>
    </source>
</evidence>
<evidence type="ECO:0000313" key="4">
    <source>
        <dbReference type="Proteomes" id="UP000245469"/>
    </source>
</evidence>
<feature type="region of interest" description="Disordered" evidence="1">
    <location>
        <begin position="1"/>
        <end position="21"/>
    </location>
</feature>
<dbReference type="Proteomes" id="UP000245469">
    <property type="component" value="Unassembled WGS sequence"/>
</dbReference>
<dbReference type="PANTHER" id="PTHR34301">
    <property type="entry name" value="DNA-BINDING PROTEIN-RELATED"/>
    <property type="match status" value="1"/>
</dbReference>
<dbReference type="OrthoDB" id="2020141at2"/>
<dbReference type="InterPro" id="IPR027417">
    <property type="entry name" value="P-loop_NTPase"/>
</dbReference>
<dbReference type="RefSeq" id="WP_109775057.1">
    <property type="nucleotide sequence ID" value="NZ_QGDQ01000017.1"/>
</dbReference>
<comment type="caution">
    <text evidence="3">The sequence shown here is derived from an EMBL/GenBank/DDBJ whole genome shotgun (WGS) entry which is preliminary data.</text>
</comment>
<dbReference type="Pfam" id="PF13191">
    <property type="entry name" value="AAA_16"/>
    <property type="match status" value="1"/>
</dbReference>